<evidence type="ECO:0000256" key="10">
    <source>
        <dbReference type="ARBA" id="ARBA00023136"/>
    </source>
</evidence>
<evidence type="ECO:0000256" key="4">
    <source>
        <dbReference type="ARBA" id="ARBA00022692"/>
    </source>
</evidence>
<keyword evidence="4 12" id="KW-0812">Transmembrane</keyword>
<dbReference type="GO" id="GO:0016717">
    <property type="term" value="F:oxidoreductase activity, acting on paired donors, with oxidation of a pair of donors resulting in the reduction of molecular oxygen to two molecules of water"/>
    <property type="evidence" value="ECO:0007669"/>
    <property type="project" value="InterPro"/>
</dbReference>
<keyword evidence="11" id="KW-0275">Fatty acid biosynthesis</keyword>
<dbReference type="KEGG" id="vin:AKJ08_1815"/>
<keyword evidence="10 12" id="KW-0472">Membrane</keyword>
<dbReference type="Proteomes" id="UP000055590">
    <property type="component" value="Chromosome"/>
</dbReference>
<keyword evidence="6 12" id="KW-1133">Transmembrane helix</keyword>
<keyword evidence="7" id="KW-0560">Oxidoreductase</keyword>
<evidence type="ECO:0000256" key="6">
    <source>
        <dbReference type="ARBA" id="ARBA00022989"/>
    </source>
</evidence>
<keyword evidence="9" id="KW-0443">Lipid metabolism</keyword>
<comment type="subcellular location">
    <subcellularLocation>
        <location evidence="1">Membrane</location>
        <topology evidence="1">Multi-pass membrane protein</topology>
    </subcellularLocation>
</comment>
<evidence type="ECO:0000313" key="14">
    <source>
        <dbReference type="EMBL" id="AKU91428.1"/>
    </source>
</evidence>
<sequence length="330" mass="37761">MLLLEHRPSGHQDSGELPIVSKAYINAPDERVDWVKSIPFFTIHLLALGSFWFGMTWSTVALCLGLYYVRMFFLTATYHRYFSHRSYKMGRVMQFLMALGATTTAQKGVLWWAAHHRHHHKYSDMEQDVHSPKRGFWWSHVGWILCTKYDETRFDLIKDFAKFPELRLLNKYHLVPPALLGVSCFLLGGWQALFGGFFLSTVLLWHGTFTINSLSHVFGRRRYVTTDTSRNSAILALITCGEGWHNNHHYYQSTANQGFFWWEIDLTYYVLKAMSWVGLVSDLRTPSKAVLGRDRIADGHHDVGLLGELPAKAREAAAQLVAGSMATSAD</sequence>
<dbReference type="PANTHER" id="PTHR11351">
    <property type="entry name" value="ACYL-COA DESATURASE"/>
    <property type="match status" value="1"/>
</dbReference>
<feature type="transmembrane region" description="Helical" evidence="12">
    <location>
        <begin position="95"/>
        <end position="114"/>
    </location>
</feature>
<accession>A0A0K1PD08</accession>
<dbReference type="GO" id="GO:0006633">
    <property type="term" value="P:fatty acid biosynthetic process"/>
    <property type="evidence" value="ECO:0007669"/>
    <property type="project" value="UniProtKB-KW"/>
</dbReference>
<evidence type="ECO:0000256" key="8">
    <source>
        <dbReference type="ARBA" id="ARBA00023004"/>
    </source>
</evidence>
<keyword evidence="15" id="KW-1185">Reference proteome</keyword>
<keyword evidence="8" id="KW-0408">Iron</keyword>
<dbReference type="EMBL" id="CP012332">
    <property type="protein sequence ID" value="AKU91428.1"/>
    <property type="molecule type" value="Genomic_DNA"/>
</dbReference>
<dbReference type="STRING" id="1391653.AKJ08_1815"/>
<dbReference type="GO" id="GO:0016020">
    <property type="term" value="C:membrane"/>
    <property type="evidence" value="ECO:0007669"/>
    <property type="project" value="UniProtKB-SubCell"/>
</dbReference>
<keyword evidence="3" id="KW-0444">Lipid biosynthesis</keyword>
<feature type="domain" description="Fatty acid desaturase" evidence="13">
    <location>
        <begin position="56"/>
        <end position="258"/>
    </location>
</feature>
<evidence type="ECO:0000256" key="7">
    <source>
        <dbReference type="ARBA" id="ARBA00023002"/>
    </source>
</evidence>
<dbReference type="AlphaFoldDB" id="A0A0K1PD08"/>
<evidence type="ECO:0000256" key="9">
    <source>
        <dbReference type="ARBA" id="ARBA00023098"/>
    </source>
</evidence>
<feature type="transmembrane region" description="Helical" evidence="12">
    <location>
        <begin position="51"/>
        <end position="74"/>
    </location>
</feature>
<feature type="transmembrane region" description="Helical" evidence="12">
    <location>
        <begin position="178"/>
        <end position="205"/>
    </location>
</feature>
<dbReference type="InterPro" id="IPR015876">
    <property type="entry name" value="Acyl-CoA_DS"/>
</dbReference>
<evidence type="ECO:0000256" key="3">
    <source>
        <dbReference type="ARBA" id="ARBA00022516"/>
    </source>
</evidence>
<proteinExistence type="inferred from homology"/>
<dbReference type="Pfam" id="PF00487">
    <property type="entry name" value="FA_desaturase"/>
    <property type="match status" value="1"/>
</dbReference>
<evidence type="ECO:0000256" key="12">
    <source>
        <dbReference type="SAM" id="Phobius"/>
    </source>
</evidence>
<dbReference type="OrthoDB" id="9768289at2"/>
<name>A0A0K1PD08_9BACT</name>
<evidence type="ECO:0000256" key="5">
    <source>
        <dbReference type="ARBA" id="ARBA00022832"/>
    </source>
</evidence>
<reference evidence="14 15" key="1">
    <citation type="submission" date="2015-08" db="EMBL/GenBank/DDBJ databases">
        <authorList>
            <person name="Babu N.S."/>
            <person name="Beckwith C.J."/>
            <person name="Beseler K.G."/>
            <person name="Brison A."/>
            <person name="Carone J.V."/>
            <person name="Caskin T.P."/>
            <person name="Diamond M."/>
            <person name="Durham M.E."/>
            <person name="Foxe J.M."/>
            <person name="Go M."/>
            <person name="Henderson B.A."/>
            <person name="Jones I.B."/>
            <person name="McGettigan J.A."/>
            <person name="Micheletti S.J."/>
            <person name="Nasrallah M.E."/>
            <person name="Ortiz D."/>
            <person name="Piller C.R."/>
            <person name="Privatt S.R."/>
            <person name="Schneider S.L."/>
            <person name="Sharp S."/>
            <person name="Smith T.C."/>
            <person name="Stanton J.D."/>
            <person name="Ullery H.E."/>
            <person name="Wilson R.J."/>
            <person name="Serrano M.G."/>
            <person name="Buck G."/>
            <person name="Lee V."/>
            <person name="Wang Y."/>
            <person name="Carvalho R."/>
            <person name="Voegtly L."/>
            <person name="Shi R."/>
            <person name="Duckworth R."/>
            <person name="Johnson A."/>
            <person name="Loviza R."/>
            <person name="Walstead R."/>
            <person name="Shah Z."/>
            <person name="Kiflezghi M."/>
            <person name="Wade K."/>
            <person name="Ball S.L."/>
            <person name="Bradley K.W."/>
            <person name="Asai D.J."/>
            <person name="Bowman C.A."/>
            <person name="Russell D.A."/>
            <person name="Pope W.H."/>
            <person name="Jacobs-Sera D."/>
            <person name="Hendrix R.W."/>
            <person name="Hatfull G.F."/>
        </authorList>
    </citation>
    <scope>NUCLEOTIDE SEQUENCE [LARGE SCALE GENOMIC DNA]</scope>
    <source>
        <strain evidence="14 15">DSM 27710</strain>
    </source>
</reference>
<dbReference type="InterPro" id="IPR005804">
    <property type="entry name" value="FA_desaturase_dom"/>
</dbReference>
<keyword evidence="5" id="KW-0276">Fatty acid metabolism</keyword>
<protein>
    <submittedName>
        <fullName evidence="14">Fatty acid desaturase</fullName>
    </submittedName>
</protein>
<evidence type="ECO:0000256" key="2">
    <source>
        <dbReference type="ARBA" id="ARBA00008749"/>
    </source>
</evidence>
<dbReference type="CDD" id="cd03505">
    <property type="entry name" value="Delta9-FADS-like"/>
    <property type="match status" value="1"/>
</dbReference>
<gene>
    <name evidence="14" type="ORF">AKJ08_1815</name>
</gene>
<dbReference type="PATRIC" id="fig|1391653.3.peg.1904"/>
<evidence type="ECO:0000313" key="15">
    <source>
        <dbReference type="Proteomes" id="UP000055590"/>
    </source>
</evidence>
<comment type="similarity">
    <text evidence="2">Belongs to the fatty acid desaturase type 2 family.</text>
</comment>
<evidence type="ECO:0000259" key="13">
    <source>
        <dbReference type="Pfam" id="PF00487"/>
    </source>
</evidence>
<evidence type="ECO:0000256" key="11">
    <source>
        <dbReference type="ARBA" id="ARBA00023160"/>
    </source>
</evidence>
<evidence type="ECO:0000256" key="1">
    <source>
        <dbReference type="ARBA" id="ARBA00004141"/>
    </source>
</evidence>
<dbReference type="PANTHER" id="PTHR11351:SF31">
    <property type="entry name" value="DESATURASE 1, ISOFORM A-RELATED"/>
    <property type="match status" value="1"/>
</dbReference>
<organism evidence="14 15">
    <name type="scientific">Vulgatibacter incomptus</name>
    <dbReference type="NCBI Taxonomy" id="1391653"/>
    <lineage>
        <taxon>Bacteria</taxon>
        <taxon>Pseudomonadati</taxon>
        <taxon>Myxococcota</taxon>
        <taxon>Myxococcia</taxon>
        <taxon>Myxococcales</taxon>
        <taxon>Cystobacterineae</taxon>
        <taxon>Vulgatibacteraceae</taxon>
        <taxon>Vulgatibacter</taxon>
    </lineage>
</organism>